<comment type="caution">
    <text evidence="2">The sequence shown here is derived from an EMBL/GenBank/DDBJ whole genome shotgun (WGS) entry which is preliminary data.</text>
</comment>
<evidence type="ECO:0000313" key="2">
    <source>
        <dbReference type="EMBL" id="RAP76167.1"/>
    </source>
</evidence>
<protein>
    <submittedName>
        <fullName evidence="2">DUF1294 domain-containing protein</fullName>
    </submittedName>
</protein>
<dbReference type="PIRSF" id="PIRSF002599">
    <property type="entry name" value="Cold_shock_A"/>
    <property type="match status" value="1"/>
</dbReference>
<reference evidence="2 3" key="1">
    <citation type="submission" date="2018-06" db="EMBL/GenBank/DDBJ databases">
        <title>Paenibacillus montanisoli sp. nov., isolated from mountain area soil.</title>
        <authorList>
            <person name="Wu M."/>
        </authorList>
    </citation>
    <scope>NUCLEOTIDE SEQUENCE [LARGE SCALE GENOMIC DNA]</scope>
    <source>
        <strain evidence="2 3">RA17</strain>
    </source>
</reference>
<dbReference type="InterPro" id="IPR010718">
    <property type="entry name" value="DUF1294"/>
</dbReference>
<dbReference type="GO" id="GO:0003676">
    <property type="term" value="F:nucleic acid binding"/>
    <property type="evidence" value="ECO:0007669"/>
    <property type="project" value="InterPro"/>
</dbReference>
<evidence type="ECO:0000313" key="3">
    <source>
        <dbReference type="Proteomes" id="UP000249260"/>
    </source>
</evidence>
<sequence>MELTFFEKLLLAYWLIMNVYVFALMRIDKTRAVRDRRHRIPERRLLGLSAVGGAVGGFAAMRMFRHKTKHAQFAAGLPLLAVLHVAAVIWLLSLSA</sequence>
<dbReference type="EMBL" id="QLUW01000002">
    <property type="protein sequence ID" value="RAP76167.1"/>
    <property type="molecule type" value="Genomic_DNA"/>
</dbReference>
<accession>A0A328U025</accession>
<evidence type="ECO:0000256" key="1">
    <source>
        <dbReference type="SAM" id="Phobius"/>
    </source>
</evidence>
<dbReference type="InterPro" id="IPR012156">
    <property type="entry name" value="Cold_shock_CspA"/>
</dbReference>
<proteinExistence type="predicted"/>
<keyword evidence="1" id="KW-1133">Transmembrane helix</keyword>
<organism evidence="2 3">
    <name type="scientific">Paenibacillus montanisoli</name>
    <dbReference type="NCBI Taxonomy" id="2081970"/>
    <lineage>
        <taxon>Bacteria</taxon>
        <taxon>Bacillati</taxon>
        <taxon>Bacillota</taxon>
        <taxon>Bacilli</taxon>
        <taxon>Bacillales</taxon>
        <taxon>Paenibacillaceae</taxon>
        <taxon>Paenibacillus</taxon>
    </lineage>
</organism>
<dbReference type="OrthoDB" id="1698854at2"/>
<dbReference type="RefSeq" id="WP_112882391.1">
    <property type="nucleotide sequence ID" value="NZ_QLUW01000002.1"/>
</dbReference>
<keyword evidence="1" id="KW-0472">Membrane</keyword>
<feature type="transmembrane region" description="Helical" evidence="1">
    <location>
        <begin position="45"/>
        <end position="64"/>
    </location>
</feature>
<keyword evidence="3" id="KW-1185">Reference proteome</keyword>
<name>A0A328U025_9BACL</name>
<dbReference type="Pfam" id="PF06961">
    <property type="entry name" value="DUF1294"/>
    <property type="match status" value="1"/>
</dbReference>
<gene>
    <name evidence="2" type="ORF">DL346_12210</name>
</gene>
<feature type="transmembrane region" description="Helical" evidence="1">
    <location>
        <begin position="70"/>
        <end position="92"/>
    </location>
</feature>
<keyword evidence="1" id="KW-0812">Transmembrane</keyword>
<feature type="transmembrane region" description="Helical" evidence="1">
    <location>
        <begin position="6"/>
        <end position="25"/>
    </location>
</feature>
<dbReference type="AlphaFoldDB" id="A0A328U025"/>
<dbReference type="Proteomes" id="UP000249260">
    <property type="component" value="Unassembled WGS sequence"/>
</dbReference>